<evidence type="ECO:0000313" key="2">
    <source>
        <dbReference type="Proteomes" id="UP001501274"/>
    </source>
</evidence>
<dbReference type="EMBL" id="JBAMZN010000001">
    <property type="protein sequence ID" value="KAL0531209.1"/>
    <property type="molecule type" value="Genomic_DNA"/>
</dbReference>
<dbReference type="Proteomes" id="UP001501274">
    <property type="component" value="Unassembled WGS sequence"/>
</dbReference>
<reference evidence="1 2" key="1">
    <citation type="submission" date="2024-02" db="EMBL/GenBank/DDBJ databases">
        <title>FIRST GENOME SEQUENCES OF Leishmania (Viannia) shawi, Leishmania (Viannia) lindenbergi AND Leishmania (Viannia) utingensis.</title>
        <authorList>
            <person name="Resadore F."/>
            <person name="Custodio M.G.F."/>
            <person name="Boite M.C."/>
            <person name="Cupolillo E."/>
            <person name="Ferreira G.E.M."/>
        </authorList>
    </citation>
    <scope>NUCLEOTIDE SEQUENCE [LARGE SCALE GENOMIC DNA]</scope>
    <source>
        <strain evidence="1 2">MDAS/BR/1979/M5533</strain>
    </source>
</reference>
<accession>A0AAW3C959</accession>
<comment type="caution">
    <text evidence="1">The sequence shown here is derived from an EMBL/GenBank/DDBJ whole genome shotgun (WGS) entry which is preliminary data.</text>
</comment>
<gene>
    <name evidence="1" type="ORF">Q4I28_000142</name>
</gene>
<evidence type="ECO:0000313" key="1">
    <source>
        <dbReference type="EMBL" id="KAL0531209.1"/>
    </source>
</evidence>
<keyword evidence="2" id="KW-1185">Reference proteome</keyword>
<name>A0AAW3C959_9TRYP</name>
<organism evidence="1 2">
    <name type="scientific">Leishmania naiffi</name>
    <dbReference type="NCBI Taxonomy" id="5678"/>
    <lineage>
        <taxon>Eukaryota</taxon>
        <taxon>Discoba</taxon>
        <taxon>Euglenozoa</taxon>
        <taxon>Kinetoplastea</taxon>
        <taxon>Metakinetoplastina</taxon>
        <taxon>Trypanosomatida</taxon>
        <taxon>Trypanosomatidae</taxon>
        <taxon>Leishmaniinae</taxon>
        <taxon>Leishmania</taxon>
        <taxon>Leishmania naiffi species complex</taxon>
    </lineage>
</organism>
<protein>
    <submittedName>
        <fullName evidence="1">Uncharacterized protein</fullName>
    </submittedName>
</protein>
<proteinExistence type="predicted"/>
<feature type="non-terminal residue" evidence="1">
    <location>
        <position position="1"/>
    </location>
</feature>
<sequence length="12" mass="1122">GAGIGTTVAQTF</sequence>